<dbReference type="Proteomes" id="UP000244902">
    <property type="component" value="Chromosome"/>
</dbReference>
<dbReference type="EMBL" id="CP022188">
    <property type="protein sequence ID" value="AWI79286.1"/>
    <property type="molecule type" value="Genomic_DNA"/>
</dbReference>
<dbReference type="Pfam" id="PF12158">
    <property type="entry name" value="DUF3592"/>
    <property type="match status" value="1"/>
</dbReference>
<feature type="transmembrane region" description="Helical" evidence="1">
    <location>
        <begin position="20"/>
        <end position="37"/>
    </location>
</feature>
<accession>A0A2U8H272</accession>
<evidence type="ECO:0000259" key="2">
    <source>
        <dbReference type="Pfam" id="PF12158"/>
    </source>
</evidence>
<name>A0A2U8H272_9RHOO</name>
<dbReference type="InterPro" id="IPR021994">
    <property type="entry name" value="DUF3592"/>
</dbReference>
<evidence type="ECO:0000313" key="3">
    <source>
        <dbReference type="EMBL" id="AWI79286.1"/>
    </source>
</evidence>
<dbReference type="OrthoDB" id="7855841at2"/>
<proteinExistence type="predicted"/>
<keyword evidence="1" id="KW-1133">Transmembrane helix</keyword>
<reference evidence="3 4" key="1">
    <citation type="submission" date="2017-06" db="EMBL/GenBank/DDBJ databases">
        <title>Azoarcus sp. TSNA42 complete genome sequence.</title>
        <authorList>
            <person name="Woo J.-H."/>
            <person name="Kim H.-S."/>
        </authorList>
    </citation>
    <scope>NUCLEOTIDE SEQUENCE [LARGE SCALE GENOMIC DNA]</scope>
    <source>
        <strain evidence="3 4">TSNA42</strain>
    </source>
</reference>
<dbReference type="RefSeq" id="WP_108972182.1">
    <property type="nucleotide sequence ID" value="NZ_CP022188.1"/>
</dbReference>
<keyword evidence="1" id="KW-0812">Transmembrane</keyword>
<dbReference type="AlphaFoldDB" id="A0A2U8H272"/>
<protein>
    <recommendedName>
        <fullName evidence="2">DUF3592 domain-containing protein</fullName>
    </recommendedName>
</protein>
<organism evidence="3 4">
    <name type="scientific">Parazoarcus communis</name>
    <dbReference type="NCBI Taxonomy" id="41977"/>
    <lineage>
        <taxon>Bacteria</taxon>
        <taxon>Pseudomonadati</taxon>
        <taxon>Pseudomonadota</taxon>
        <taxon>Betaproteobacteria</taxon>
        <taxon>Rhodocyclales</taxon>
        <taxon>Zoogloeaceae</taxon>
        <taxon>Parazoarcus</taxon>
    </lineage>
</organism>
<gene>
    <name evidence="3" type="ORF">CEW87_07855</name>
</gene>
<sequence length="163" mass="18759">MIEYATDMWALAFEGDKQGVLFFVVVYALIVCLYSFFRQVLIRRWPVAKGRLLSASVEKWGISELVLSDQDYKVDSLYEYHVSEKSYQGKRVSPWIIIASHNARFLLKKQLNGVQKNEDGTVNVFYHPKNPAKSYLVKPGFFGMAINLCIAVLPLLLYAYEYS</sequence>
<evidence type="ECO:0000313" key="4">
    <source>
        <dbReference type="Proteomes" id="UP000244902"/>
    </source>
</evidence>
<evidence type="ECO:0000256" key="1">
    <source>
        <dbReference type="SAM" id="Phobius"/>
    </source>
</evidence>
<feature type="domain" description="DUF3592" evidence="2">
    <location>
        <begin position="72"/>
        <end position="139"/>
    </location>
</feature>
<keyword evidence="1" id="KW-0472">Membrane</keyword>
<feature type="transmembrane region" description="Helical" evidence="1">
    <location>
        <begin position="141"/>
        <end position="160"/>
    </location>
</feature>